<dbReference type="SMART" id="SM00054">
    <property type="entry name" value="EFh"/>
    <property type="match status" value="2"/>
</dbReference>
<dbReference type="Proteomes" id="UP000054166">
    <property type="component" value="Unassembled WGS sequence"/>
</dbReference>
<dbReference type="EMBL" id="KN833008">
    <property type="protein sequence ID" value="KIM79604.1"/>
    <property type="molecule type" value="Genomic_DNA"/>
</dbReference>
<dbReference type="InterPro" id="IPR011992">
    <property type="entry name" value="EF-hand-dom_pair"/>
</dbReference>
<keyword evidence="9" id="KW-1133">Transmembrane helix</keyword>
<evidence type="ECO:0000256" key="7">
    <source>
        <dbReference type="ARBA" id="ARBA00023002"/>
    </source>
</evidence>
<dbReference type="Pfam" id="PF07992">
    <property type="entry name" value="Pyr_redox_2"/>
    <property type="match status" value="1"/>
</dbReference>
<dbReference type="CDD" id="cd00051">
    <property type="entry name" value="EFh"/>
    <property type="match status" value="1"/>
</dbReference>
<accession>A0A0C3FIJ9</accession>
<dbReference type="PANTHER" id="PTHR43706">
    <property type="entry name" value="NADH DEHYDROGENASE"/>
    <property type="match status" value="1"/>
</dbReference>
<keyword evidence="9" id="KW-0812">Transmembrane</keyword>
<comment type="subcellular location">
    <subcellularLocation>
        <location evidence="1">Mitochondrion inner membrane</location>
        <topology evidence="1">Peripheral membrane protein</topology>
        <orientation evidence="1">Intermembrane side</orientation>
    </subcellularLocation>
</comment>
<dbReference type="SUPFAM" id="SSF47473">
    <property type="entry name" value="EF-hand"/>
    <property type="match status" value="1"/>
</dbReference>
<name>A0A0C3FIJ9_PILCF</name>
<evidence type="ECO:0000313" key="11">
    <source>
        <dbReference type="EMBL" id="KIM79604.1"/>
    </source>
</evidence>
<feature type="transmembrane region" description="Helical" evidence="9">
    <location>
        <begin position="60"/>
        <end position="84"/>
    </location>
</feature>
<organism evidence="11 12">
    <name type="scientific">Piloderma croceum (strain F 1598)</name>
    <dbReference type="NCBI Taxonomy" id="765440"/>
    <lineage>
        <taxon>Eukaryota</taxon>
        <taxon>Fungi</taxon>
        <taxon>Dikarya</taxon>
        <taxon>Basidiomycota</taxon>
        <taxon>Agaricomycotina</taxon>
        <taxon>Agaricomycetes</taxon>
        <taxon>Agaricomycetidae</taxon>
        <taxon>Atheliales</taxon>
        <taxon>Atheliaceae</taxon>
        <taxon>Piloderma</taxon>
    </lineage>
</organism>
<evidence type="ECO:0000256" key="9">
    <source>
        <dbReference type="SAM" id="Phobius"/>
    </source>
</evidence>
<reference evidence="12" key="2">
    <citation type="submission" date="2015-01" db="EMBL/GenBank/DDBJ databases">
        <title>Evolutionary Origins and Diversification of the Mycorrhizal Mutualists.</title>
        <authorList>
            <consortium name="DOE Joint Genome Institute"/>
            <consortium name="Mycorrhizal Genomics Consortium"/>
            <person name="Kohler A."/>
            <person name="Kuo A."/>
            <person name="Nagy L.G."/>
            <person name="Floudas D."/>
            <person name="Copeland A."/>
            <person name="Barry K.W."/>
            <person name="Cichocki N."/>
            <person name="Veneault-Fourrey C."/>
            <person name="LaButti K."/>
            <person name="Lindquist E.A."/>
            <person name="Lipzen A."/>
            <person name="Lundell T."/>
            <person name="Morin E."/>
            <person name="Murat C."/>
            <person name="Riley R."/>
            <person name="Ohm R."/>
            <person name="Sun H."/>
            <person name="Tunlid A."/>
            <person name="Henrissat B."/>
            <person name="Grigoriev I.V."/>
            <person name="Hibbett D.S."/>
            <person name="Martin F."/>
        </authorList>
    </citation>
    <scope>NUCLEOTIDE SEQUENCE [LARGE SCALE GENOMIC DNA]</scope>
    <source>
        <strain evidence="12">F 1598</strain>
    </source>
</reference>
<keyword evidence="3" id="KW-0285">Flavoprotein</keyword>
<dbReference type="Pfam" id="PF22366">
    <property type="entry name" value="NDH2_C"/>
    <property type="match status" value="1"/>
</dbReference>
<keyword evidence="9" id="KW-0472">Membrane</keyword>
<dbReference type="InterPro" id="IPR054585">
    <property type="entry name" value="NDH2-like_C"/>
</dbReference>
<dbReference type="GO" id="GO:0003954">
    <property type="term" value="F:NADH dehydrogenase activity"/>
    <property type="evidence" value="ECO:0007669"/>
    <property type="project" value="InterPro"/>
</dbReference>
<protein>
    <recommendedName>
        <fullName evidence="10">EF-hand domain-containing protein</fullName>
    </recommendedName>
</protein>
<evidence type="ECO:0000256" key="4">
    <source>
        <dbReference type="ARBA" id="ARBA00022827"/>
    </source>
</evidence>
<dbReference type="InterPro" id="IPR045024">
    <property type="entry name" value="NDH-2"/>
</dbReference>
<dbReference type="InParanoid" id="A0A0C3FIJ9"/>
<evidence type="ECO:0000313" key="12">
    <source>
        <dbReference type="Proteomes" id="UP000054166"/>
    </source>
</evidence>
<evidence type="ECO:0000256" key="5">
    <source>
        <dbReference type="ARBA" id="ARBA00022837"/>
    </source>
</evidence>
<keyword evidence="12" id="KW-1185">Reference proteome</keyword>
<dbReference type="InterPro" id="IPR002048">
    <property type="entry name" value="EF_hand_dom"/>
</dbReference>
<keyword evidence="5" id="KW-0106">Calcium</keyword>
<evidence type="ECO:0000259" key="10">
    <source>
        <dbReference type="PROSITE" id="PS50222"/>
    </source>
</evidence>
<proteinExistence type="inferred from homology"/>
<dbReference type="SUPFAM" id="SSF51905">
    <property type="entry name" value="FAD/NAD(P)-binding domain"/>
    <property type="match status" value="2"/>
</dbReference>
<feature type="domain" description="EF-hand" evidence="10">
    <location>
        <begin position="501"/>
        <end position="536"/>
    </location>
</feature>
<dbReference type="Gene3D" id="3.50.50.100">
    <property type="match status" value="2"/>
</dbReference>
<evidence type="ECO:0000256" key="8">
    <source>
        <dbReference type="ARBA" id="ARBA00023027"/>
    </source>
</evidence>
<dbReference type="PANTHER" id="PTHR43706:SF50">
    <property type="entry name" value="NADH DEHYDROGENASE (UBIQUINONE)-RELATED"/>
    <property type="match status" value="1"/>
</dbReference>
<keyword evidence="8" id="KW-0520">NAD</keyword>
<dbReference type="HOGENOM" id="CLU_021377_1_1_1"/>
<dbReference type="PROSITE" id="PS00018">
    <property type="entry name" value="EF_HAND_1"/>
    <property type="match status" value="2"/>
</dbReference>
<reference evidence="11 12" key="1">
    <citation type="submission" date="2014-04" db="EMBL/GenBank/DDBJ databases">
        <authorList>
            <consortium name="DOE Joint Genome Institute"/>
            <person name="Kuo A."/>
            <person name="Tarkka M."/>
            <person name="Buscot F."/>
            <person name="Kohler A."/>
            <person name="Nagy L.G."/>
            <person name="Floudas D."/>
            <person name="Copeland A."/>
            <person name="Barry K.W."/>
            <person name="Cichocki N."/>
            <person name="Veneault-Fourrey C."/>
            <person name="LaButti K."/>
            <person name="Lindquist E.A."/>
            <person name="Lipzen A."/>
            <person name="Lundell T."/>
            <person name="Morin E."/>
            <person name="Murat C."/>
            <person name="Sun H."/>
            <person name="Tunlid A."/>
            <person name="Henrissat B."/>
            <person name="Grigoriev I.V."/>
            <person name="Hibbett D.S."/>
            <person name="Martin F."/>
            <person name="Nordberg H.P."/>
            <person name="Cantor M.N."/>
            <person name="Hua S.X."/>
        </authorList>
    </citation>
    <scope>NUCLEOTIDE SEQUENCE [LARGE SCALE GENOMIC DNA]</scope>
    <source>
        <strain evidence="11 12">F 1598</strain>
    </source>
</reference>
<evidence type="ECO:0000256" key="6">
    <source>
        <dbReference type="ARBA" id="ARBA00022946"/>
    </source>
</evidence>
<dbReference type="InterPro" id="IPR018247">
    <property type="entry name" value="EF_Hand_1_Ca_BS"/>
</dbReference>
<dbReference type="AlphaFoldDB" id="A0A0C3FIJ9"/>
<sequence>MFAPLRTCRSPLQATIHRSRGLNYEIRFRALQPVRSFASTPKVGDVPRQRSRILRRTVTFFRYSGYFLLSSAFGVLAIGTGIFIHDALTYTDKHVDGVPINPLALHPENGGPKNLPVVKALVDDDDDEEHRKLAEKPRLVIVGGGWGAVAVLKSLHPGDYHVTLVATETYNTFTPLLPSAAVGTVQVRSLIEPLRKVIARLRGHFIYGKAVDLVMSERLLEVETISSSGDSRRIYLPYDKLIIACGSTTNTHGVPGLEHCFQLKTISDAQSIRRRIMDNFETASQPTTTPEERKRLLSFVVCGGGPTGVETAAEIYDFCQEDIINYFPKICREDVSIHVIQSRGHILNTYSEAISKYAEDKFSRDRVDLVTNARVKAVYPDRVVFTTKSPEGDNIDHEISSNFVLWSTGIAMNPFTHRVSTLLPNQVHKKAIEVDAHLRVKGAPLGDVYAIGDCATIETSVVSHLLELVDEADRNKDGKIDFDEWQTMTKRIKQRIPMAEDQLSRVRELFDLYDSDTDNSLSLNELAQLLQDIGNKITSLPATAQVASQQGKYLGKKLTKLARQHKVLDANGIATRDDEAVYRPFKYVHLGSLAYIGNAAVFDMGKFSFMGGLVGMYAWRSVYWSEQVSARTRALLMIDWIVRGLWGRDLSKL</sequence>
<dbReference type="InterPro" id="IPR023753">
    <property type="entry name" value="FAD/NAD-binding_dom"/>
</dbReference>
<dbReference type="STRING" id="765440.A0A0C3FIJ9"/>
<feature type="domain" description="EF-hand" evidence="10">
    <location>
        <begin position="460"/>
        <end position="495"/>
    </location>
</feature>
<dbReference type="GO" id="GO:0005509">
    <property type="term" value="F:calcium ion binding"/>
    <property type="evidence" value="ECO:0007669"/>
    <property type="project" value="InterPro"/>
</dbReference>
<keyword evidence="7" id="KW-0560">Oxidoreductase</keyword>
<keyword evidence="6" id="KW-0809">Transit peptide</keyword>
<dbReference type="PRINTS" id="PR00368">
    <property type="entry name" value="FADPNR"/>
</dbReference>
<comment type="similarity">
    <text evidence="2">Belongs to the NADH dehydrogenase family.</text>
</comment>
<evidence type="ECO:0000256" key="1">
    <source>
        <dbReference type="ARBA" id="ARBA00004137"/>
    </source>
</evidence>
<dbReference type="PROSITE" id="PS50222">
    <property type="entry name" value="EF_HAND_2"/>
    <property type="match status" value="2"/>
</dbReference>
<dbReference type="OrthoDB" id="5376590at2759"/>
<dbReference type="FunFam" id="3.50.50.100:FF:000005">
    <property type="entry name" value="NADH-ubiquinone oxidoreductase 64 kDa subunit"/>
    <property type="match status" value="1"/>
</dbReference>
<dbReference type="Pfam" id="PF13499">
    <property type="entry name" value="EF-hand_7"/>
    <property type="match status" value="1"/>
</dbReference>
<gene>
    <name evidence="11" type="ORF">PILCRDRAFT_823140</name>
</gene>
<dbReference type="InterPro" id="IPR036188">
    <property type="entry name" value="FAD/NAD-bd_sf"/>
</dbReference>
<evidence type="ECO:0000256" key="3">
    <source>
        <dbReference type="ARBA" id="ARBA00022630"/>
    </source>
</evidence>
<dbReference type="GO" id="GO:0005743">
    <property type="term" value="C:mitochondrial inner membrane"/>
    <property type="evidence" value="ECO:0007669"/>
    <property type="project" value="UniProtKB-SubCell"/>
</dbReference>
<keyword evidence="4" id="KW-0274">FAD</keyword>
<evidence type="ECO:0000256" key="2">
    <source>
        <dbReference type="ARBA" id="ARBA00005272"/>
    </source>
</evidence>